<dbReference type="Pfam" id="PF01321">
    <property type="entry name" value="Creatinase_N"/>
    <property type="match status" value="1"/>
</dbReference>
<protein>
    <submittedName>
        <fullName evidence="3">Xaa-Pro aminopeptidase</fullName>
    </submittedName>
</protein>
<dbReference type="OrthoDB" id="9806388at2"/>
<dbReference type="Proteomes" id="UP000054623">
    <property type="component" value="Unassembled WGS sequence"/>
</dbReference>
<feature type="domain" description="Peptidase M24" evidence="1">
    <location>
        <begin position="143"/>
        <end position="375"/>
    </location>
</feature>
<dbReference type="CDD" id="cd01066">
    <property type="entry name" value="APP_MetAP"/>
    <property type="match status" value="1"/>
</dbReference>
<dbReference type="InterPro" id="IPR036005">
    <property type="entry name" value="Creatinase/aminopeptidase-like"/>
</dbReference>
<dbReference type="Pfam" id="PF00557">
    <property type="entry name" value="Peptidase_M24"/>
    <property type="match status" value="1"/>
</dbReference>
<dbReference type="GO" id="GO:0004177">
    <property type="term" value="F:aminopeptidase activity"/>
    <property type="evidence" value="ECO:0007669"/>
    <property type="project" value="UniProtKB-KW"/>
</dbReference>
<dbReference type="InterPro" id="IPR000587">
    <property type="entry name" value="Creatinase_N"/>
</dbReference>
<name>A0A0W1JH64_DESHA</name>
<dbReference type="Gene3D" id="3.40.350.10">
    <property type="entry name" value="Creatinase/prolidase N-terminal domain"/>
    <property type="match status" value="1"/>
</dbReference>
<dbReference type="InterPro" id="IPR000994">
    <property type="entry name" value="Pept_M24"/>
</dbReference>
<dbReference type="RefSeq" id="WP_058491458.1">
    <property type="nucleotide sequence ID" value="NZ_LOCK01000028.1"/>
</dbReference>
<dbReference type="InterPro" id="IPR029149">
    <property type="entry name" value="Creatin/AminoP/Spt16_N"/>
</dbReference>
<comment type="caution">
    <text evidence="3">The sequence shown here is derived from an EMBL/GenBank/DDBJ whole genome shotgun (WGS) entry which is preliminary data.</text>
</comment>
<reference evidence="3 4" key="1">
    <citation type="submission" date="2015-12" db="EMBL/GenBank/DDBJ databases">
        <title>Draft Genome Sequence of Desulfitobacterium hafniense Strain DH, a Sulfate-reducing Bacterium Isolated from Paddy Soils.</title>
        <authorList>
            <person name="Bao P."/>
            <person name="Zhang X."/>
            <person name="Li G."/>
        </authorList>
    </citation>
    <scope>NUCLEOTIDE SEQUENCE [LARGE SCALE GENOMIC DNA]</scope>
    <source>
        <strain evidence="3 4">DH</strain>
    </source>
</reference>
<keyword evidence="3" id="KW-0645">Protease</keyword>
<sequence length="394" mass="43475">MFSKSEYERRLKGFQAILAQQEVDGALLVQRADTLYFTGTAQNLHLYIPQAGQPLLLVYRNMERVLAESPWEAFPLTGMSKLPELISEHGHSLPTVMGLEYDVLPVANYLRYEKIFSQTRLVDISYPLRLFRAVKSAEEIARLEENGRVYAQLLEYASTVLRPGMTEIELEGLLEAKARTLGHETMLRTRAFGFEFHFGGVVAGPQGAISGYFDGPVTGLGASYAHPLGPSHTPIQAGDMVMMDLVIAQEGYQVDATRMLVIGEPSQKMAAAYKLSCEIQERARLALIPGCKTGDVYAELVDWVERETPYAGNFMGYGKNQVRFIGHGVGLELDELPTISKGAQEILVPGMTIAVEPKFIFPGEGAVGVEDTLVIEGEKGARFLTHAPKSIFRV</sequence>
<proteinExistence type="predicted"/>
<accession>A0A0W1JH64</accession>
<keyword evidence="3" id="KW-0378">Hydrolase</keyword>
<dbReference type="EMBL" id="LOCK01000028">
    <property type="protein sequence ID" value="KTE91159.1"/>
    <property type="molecule type" value="Genomic_DNA"/>
</dbReference>
<evidence type="ECO:0000313" key="3">
    <source>
        <dbReference type="EMBL" id="KTE91159.1"/>
    </source>
</evidence>
<keyword evidence="3" id="KW-0031">Aminopeptidase</keyword>
<dbReference type="InterPro" id="IPR050659">
    <property type="entry name" value="Peptidase_M24B"/>
</dbReference>
<organism evidence="3 4">
    <name type="scientific">Desulfitobacterium hafniense</name>
    <name type="common">Desulfitobacterium frappieri</name>
    <dbReference type="NCBI Taxonomy" id="49338"/>
    <lineage>
        <taxon>Bacteria</taxon>
        <taxon>Bacillati</taxon>
        <taxon>Bacillota</taxon>
        <taxon>Clostridia</taxon>
        <taxon>Eubacteriales</taxon>
        <taxon>Desulfitobacteriaceae</taxon>
        <taxon>Desulfitobacterium</taxon>
    </lineage>
</organism>
<dbReference type="PANTHER" id="PTHR46112:SF2">
    <property type="entry name" value="XAA-PRO AMINOPEPTIDASE P-RELATED"/>
    <property type="match status" value="1"/>
</dbReference>
<dbReference type="PANTHER" id="PTHR46112">
    <property type="entry name" value="AMINOPEPTIDASE"/>
    <property type="match status" value="1"/>
</dbReference>
<dbReference type="AlphaFoldDB" id="A0A0W1JH64"/>
<dbReference type="SUPFAM" id="SSF55920">
    <property type="entry name" value="Creatinase/aminopeptidase"/>
    <property type="match status" value="1"/>
</dbReference>
<feature type="domain" description="Creatinase N-terminal" evidence="2">
    <location>
        <begin position="10"/>
        <end position="134"/>
    </location>
</feature>
<evidence type="ECO:0000313" key="4">
    <source>
        <dbReference type="Proteomes" id="UP000054623"/>
    </source>
</evidence>
<dbReference type="SUPFAM" id="SSF53092">
    <property type="entry name" value="Creatinase/prolidase N-terminal domain"/>
    <property type="match status" value="1"/>
</dbReference>
<evidence type="ECO:0000259" key="2">
    <source>
        <dbReference type="Pfam" id="PF01321"/>
    </source>
</evidence>
<gene>
    <name evidence="3" type="ORF">AT727_06070</name>
</gene>
<evidence type="ECO:0000259" key="1">
    <source>
        <dbReference type="Pfam" id="PF00557"/>
    </source>
</evidence>
<dbReference type="Gene3D" id="3.90.230.10">
    <property type="entry name" value="Creatinase/methionine aminopeptidase superfamily"/>
    <property type="match status" value="1"/>
</dbReference>